<keyword evidence="1" id="KW-0175">Coiled coil</keyword>
<feature type="compositionally biased region" description="Polar residues" evidence="2">
    <location>
        <begin position="245"/>
        <end position="258"/>
    </location>
</feature>
<dbReference type="PANTHER" id="PTHR15141">
    <property type="entry name" value="TRANSCRIPTION ELONGATION FACTOR B POLYPEPTIDE 3"/>
    <property type="match status" value="1"/>
</dbReference>
<dbReference type="AlphaFoldDB" id="A0AAI9ZVL1"/>
<dbReference type="Gene3D" id="6.10.250.3180">
    <property type="match status" value="1"/>
</dbReference>
<evidence type="ECO:0000256" key="1">
    <source>
        <dbReference type="SAM" id="Coils"/>
    </source>
</evidence>
<feature type="coiled-coil region" evidence="1">
    <location>
        <begin position="96"/>
        <end position="124"/>
    </location>
</feature>
<feature type="compositionally biased region" description="Acidic residues" evidence="2">
    <location>
        <begin position="259"/>
        <end position="268"/>
    </location>
</feature>
<name>A0AAI9ZVL1_9PEZI</name>
<reference evidence="3" key="1">
    <citation type="submission" date="2021-06" db="EMBL/GenBank/DDBJ databases">
        <title>Comparative genomics, transcriptomics and evolutionary studies reveal genomic signatures of adaptation to plant cell wall in hemibiotrophic fungi.</title>
        <authorList>
            <consortium name="DOE Joint Genome Institute"/>
            <person name="Baroncelli R."/>
            <person name="Diaz J.F."/>
            <person name="Benocci T."/>
            <person name="Peng M."/>
            <person name="Battaglia E."/>
            <person name="Haridas S."/>
            <person name="Andreopoulos W."/>
            <person name="Labutti K."/>
            <person name="Pangilinan J."/>
            <person name="Floch G.L."/>
            <person name="Makela M.R."/>
            <person name="Henrissat B."/>
            <person name="Grigoriev I.V."/>
            <person name="Crouch J.A."/>
            <person name="De Vries R.P."/>
            <person name="Sukno S.A."/>
            <person name="Thon M.R."/>
        </authorList>
    </citation>
    <scope>NUCLEOTIDE SEQUENCE</scope>
    <source>
        <strain evidence="3">CBS 102054</strain>
    </source>
</reference>
<dbReference type="RefSeq" id="XP_060447627.1">
    <property type="nucleotide sequence ID" value="XM_060584006.1"/>
</dbReference>
<gene>
    <name evidence="3" type="ORF">BDP81DRAFT_314556</name>
</gene>
<feature type="compositionally biased region" description="Low complexity" evidence="2">
    <location>
        <begin position="292"/>
        <end position="303"/>
    </location>
</feature>
<protein>
    <submittedName>
        <fullName evidence="3">RNA polymerase II transcription factor SIII subunit A</fullName>
    </submittedName>
</protein>
<sequence>MAPTKSLAELCIAMCQRHITELSSVGNGDALQYHHVRDILLRVINPAQLREIELNSPFIQGETSELWLRLIKKEFPSESHEKNYAPKNPSKWYKIYERYAEERREAQQQAEAELLARVQGLRQKKDNNVSRIVDPKLARFLPKPPKTGRTFSTQPRGKKELPSTLSWAAGSRMKTTTGASVMKKARREAKEIKGIRSTMAVPTGMIRAPRLNQAPPSMAAEHRISSQPIFRPTSTSSRPPTHSTYATPQSKATYVSDSSDGEDGDLFSDEGTPKKNKGAASSSRHSRETTASSRPTNPSQSSSFKDRNSSTSARSTSGFKQSPSSSSQSSGLRRGGGGILGNAPRPKSNIRVERPPSRPEPPSASTDQSRAHKVLAQNNGPQSPPLPTSLDEAQQARPILGNQELPRKRKAVDIFMPKKRPTRR</sequence>
<proteinExistence type="predicted"/>
<feature type="region of interest" description="Disordered" evidence="2">
    <location>
        <begin position="141"/>
        <end position="162"/>
    </location>
</feature>
<dbReference type="GO" id="GO:0070449">
    <property type="term" value="C:elongin complex"/>
    <property type="evidence" value="ECO:0007669"/>
    <property type="project" value="InterPro"/>
</dbReference>
<dbReference type="PANTHER" id="PTHR15141:SF76">
    <property type="entry name" value="TRANSCRIPTION ELONGATION FACTOR B POLYPEPTIDE 3"/>
    <property type="match status" value="1"/>
</dbReference>
<feature type="compositionally biased region" description="Low complexity" evidence="2">
    <location>
        <begin position="231"/>
        <end position="244"/>
    </location>
</feature>
<dbReference type="EMBL" id="JAHMHQ010000006">
    <property type="protein sequence ID" value="KAK1639020.1"/>
    <property type="molecule type" value="Genomic_DNA"/>
</dbReference>
<dbReference type="InterPro" id="IPR010684">
    <property type="entry name" value="RNA_pol_II_trans_fac_SIII_A"/>
</dbReference>
<comment type="caution">
    <text evidence="3">The sequence shown here is derived from an EMBL/GenBank/DDBJ whole genome shotgun (WGS) entry which is preliminary data.</text>
</comment>
<evidence type="ECO:0000256" key="2">
    <source>
        <dbReference type="SAM" id="MobiDB-lite"/>
    </source>
</evidence>
<dbReference type="GeneID" id="85468868"/>
<feature type="region of interest" description="Disordered" evidence="2">
    <location>
        <begin position="213"/>
        <end position="424"/>
    </location>
</feature>
<dbReference type="Pfam" id="PF06881">
    <property type="entry name" value="Elongin_A"/>
    <property type="match status" value="1"/>
</dbReference>
<evidence type="ECO:0000313" key="4">
    <source>
        <dbReference type="Proteomes" id="UP001243989"/>
    </source>
</evidence>
<dbReference type="InterPro" id="IPR051870">
    <property type="entry name" value="Elongin-A_domain"/>
</dbReference>
<feature type="compositionally biased region" description="Low complexity" evidence="2">
    <location>
        <begin position="315"/>
        <end position="332"/>
    </location>
</feature>
<accession>A0AAI9ZVL1</accession>
<dbReference type="GO" id="GO:0006368">
    <property type="term" value="P:transcription elongation by RNA polymerase II"/>
    <property type="evidence" value="ECO:0007669"/>
    <property type="project" value="InterPro"/>
</dbReference>
<keyword evidence="4" id="KW-1185">Reference proteome</keyword>
<evidence type="ECO:0000313" key="3">
    <source>
        <dbReference type="EMBL" id="KAK1639020.1"/>
    </source>
</evidence>
<dbReference type="Proteomes" id="UP001243989">
    <property type="component" value="Unassembled WGS sequence"/>
</dbReference>
<organism evidence="3 4">
    <name type="scientific">Colletotrichum phormii</name>
    <dbReference type="NCBI Taxonomy" id="359342"/>
    <lineage>
        <taxon>Eukaryota</taxon>
        <taxon>Fungi</taxon>
        <taxon>Dikarya</taxon>
        <taxon>Ascomycota</taxon>
        <taxon>Pezizomycotina</taxon>
        <taxon>Sordariomycetes</taxon>
        <taxon>Hypocreomycetidae</taxon>
        <taxon>Glomerellales</taxon>
        <taxon>Glomerellaceae</taxon>
        <taxon>Colletotrichum</taxon>
        <taxon>Colletotrichum acutatum species complex</taxon>
    </lineage>
</organism>